<accession>A0A6I2M7N6</accession>
<organism evidence="2 3">
    <name type="scientific">Metabacillus idriensis</name>
    <dbReference type="NCBI Taxonomy" id="324768"/>
    <lineage>
        <taxon>Bacteria</taxon>
        <taxon>Bacillati</taxon>
        <taxon>Bacillota</taxon>
        <taxon>Bacilli</taxon>
        <taxon>Bacillales</taxon>
        <taxon>Bacillaceae</taxon>
        <taxon>Metabacillus</taxon>
    </lineage>
</organism>
<dbReference type="Proteomes" id="UP000441585">
    <property type="component" value="Unassembled WGS sequence"/>
</dbReference>
<dbReference type="InterPro" id="IPR016181">
    <property type="entry name" value="Acyl_CoA_acyltransferase"/>
</dbReference>
<comment type="caution">
    <text evidence="2">The sequence shown here is derived from an EMBL/GenBank/DDBJ whole genome shotgun (WGS) entry which is preliminary data.</text>
</comment>
<dbReference type="PANTHER" id="PTHR43451">
    <property type="entry name" value="ACETYLTRANSFERASE (GNAT) FAMILY PROTEIN"/>
    <property type="match status" value="1"/>
</dbReference>
<dbReference type="PANTHER" id="PTHR43451:SF1">
    <property type="entry name" value="ACETYLTRANSFERASE"/>
    <property type="match status" value="1"/>
</dbReference>
<dbReference type="InterPro" id="IPR052564">
    <property type="entry name" value="N-acetyltrans/Recomb-assoc"/>
</dbReference>
<dbReference type="InterPro" id="IPR000182">
    <property type="entry name" value="GNAT_dom"/>
</dbReference>
<feature type="domain" description="N-acetyltransferase" evidence="1">
    <location>
        <begin position="16"/>
        <end position="169"/>
    </location>
</feature>
<dbReference type="Gene3D" id="3.40.630.30">
    <property type="match status" value="1"/>
</dbReference>
<keyword evidence="2" id="KW-0808">Transferase</keyword>
<proteinExistence type="predicted"/>
<keyword evidence="3" id="KW-1185">Reference proteome</keyword>
<dbReference type="SUPFAM" id="SSF55729">
    <property type="entry name" value="Acyl-CoA N-acyltransferases (Nat)"/>
    <property type="match status" value="1"/>
</dbReference>
<dbReference type="CDD" id="cd04301">
    <property type="entry name" value="NAT_SF"/>
    <property type="match status" value="1"/>
</dbReference>
<name>A0A6I2M7N6_9BACI</name>
<dbReference type="AlphaFoldDB" id="A0A6I2M7N6"/>
<sequence>MQMPVQKNYKHSVVLMKIRLFEPKDLNTIVNLYIGTVHEVNRKDYSDMHLNALAPKNMDYYSNWSDLLTANTTLVATKNQKIIGFGTLTHNGEIHFLYSHMDYQGKGAASALLQALEETAKEADHKCLTVSTGITAKPFFIKKGYTLITEQYVSIDPMLFINSIMKKQL</sequence>
<evidence type="ECO:0000259" key="1">
    <source>
        <dbReference type="PROSITE" id="PS51186"/>
    </source>
</evidence>
<dbReference type="GO" id="GO:0016747">
    <property type="term" value="F:acyltransferase activity, transferring groups other than amino-acyl groups"/>
    <property type="evidence" value="ECO:0007669"/>
    <property type="project" value="InterPro"/>
</dbReference>
<reference evidence="2 3" key="1">
    <citation type="submission" date="2019-11" db="EMBL/GenBank/DDBJ databases">
        <title>Bacillus idriensis genome.</title>
        <authorList>
            <person name="Konopka E.N."/>
            <person name="Newman J.D."/>
        </authorList>
    </citation>
    <scope>NUCLEOTIDE SEQUENCE [LARGE SCALE GENOMIC DNA]</scope>
    <source>
        <strain evidence="2 3">DSM 19097</strain>
    </source>
</reference>
<dbReference type="EMBL" id="WKKF01000001">
    <property type="protein sequence ID" value="MRX53364.1"/>
    <property type="molecule type" value="Genomic_DNA"/>
</dbReference>
<gene>
    <name evidence="2" type="ORF">GJU41_05225</name>
</gene>
<dbReference type="PROSITE" id="PS51186">
    <property type="entry name" value="GNAT"/>
    <property type="match status" value="1"/>
</dbReference>
<evidence type="ECO:0000313" key="2">
    <source>
        <dbReference type="EMBL" id="MRX53364.1"/>
    </source>
</evidence>
<protein>
    <submittedName>
        <fullName evidence="2">GNAT family N-acetyltransferase</fullName>
    </submittedName>
</protein>
<dbReference type="Pfam" id="PF13673">
    <property type="entry name" value="Acetyltransf_10"/>
    <property type="match status" value="1"/>
</dbReference>
<evidence type="ECO:0000313" key="3">
    <source>
        <dbReference type="Proteomes" id="UP000441585"/>
    </source>
</evidence>